<protein>
    <submittedName>
        <fullName evidence="1">Uncharacterized protein</fullName>
    </submittedName>
</protein>
<name>A0ABQ9ALG9_9ROSI</name>
<dbReference type="EMBL" id="JAPFFI010000018">
    <property type="protein sequence ID" value="KAJ6349046.1"/>
    <property type="molecule type" value="Genomic_DNA"/>
</dbReference>
<reference evidence="1" key="2">
    <citation type="journal article" date="2023" name="Int. J. Mol. Sci.">
        <title>De Novo Assembly and Annotation of 11 Diverse Shrub Willow (Salix) Genomes Reveals Novel Gene Organization in Sex-Linked Regions.</title>
        <authorList>
            <person name="Hyden B."/>
            <person name="Feng K."/>
            <person name="Yates T.B."/>
            <person name="Jawdy S."/>
            <person name="Cereghino C."/>
            <person name="Smart L.B."/>
            <person name="Muchero W."/>
        </authorList>
    </citation>
    <scope>NUCLEOTIDE SEQUENCE</scope>
    <source>
        <tissue evidence="1">Shoot tip</tissue>
    </source>
</reference>
<gene>
    <name evidence="1" type="ORF">OIU77_006603</name>
</gene>
<evidence type="ECO:0000313" key="2">
    <source>
        <dbReference type="Proteomes" id="UP001141253"/>
    </source>
</evidence>
<accession>A0ABQ9ALG9</accession>
<reference evidence="1" key="1">
    <citation type="submission" date="2022-10" db="EMBL/GenBank/DDBJ databases">
        <authorList>
            <person name="Hyden B.L."/>
            <person name="Feng K."/>
            <person name="Yates T."/>
            <person name="Jawdy S."/>
            <person name="Smart L.B."/>
            <person name="Muchero W."/>
        </authorList>
    </citation>
    <scope>NUCLEOTIDE SEQUENCE</scope>
    <source>
        <tissue evidence="1">Shoot tip</tissue>
    </source>
</reference>
<organism evidence="1 2">
    <name type="scientific">Salix suchowensis</name>
    <dbReference type="NCBI Taxonomy" id="1278906"/>
    <lineage>
        <taxon>Eukaryota</taxon>
        <taxon>Viridiplantae</taxon>
        <taxon>Streptophyta</taxon>
        <taxon>Embryophyta</taxon>
        <taxon>Tracheophyta</taxon>
        <taxon>Spermatophyta</taxon>
        <taxon>Magnoliopsida</taxon>
        <taxon>eudicotyledons</taxon>
        <taxon>Gunneridae</taxon>
        <taxon>Pentapetalae</taxon>
        <taxon>rosids</taxon>
        <taxon>fabids</taxon>
        <taxon>Malpighiales</taxon>
        <taxon>Salicaceae</taxon>
        <taxon>Saliceae</taxon>
        <taxon>Salix</taxon>
    </lineage>
</organism>
<sequence length="102" mass="11343">MKKKPPMSSRGSLIDIKIQSHPQSHPQSHNCTKIISGFRLCKPPATAHTWLGQVNLSSQEALFSNFYGGFEQSKRKSESKATRGVTKEGHVLELLLSLLARQ</sequence>
<dbReference type="Proteomes" id="UP001141253">
    <property type="component" value="Chromosome 19"/>
</dbReference>
<proteinExistence type="predicted"/>
<evidence type="ECO:0000313" key="1">
    <source>
        <dbReference type="EMBL" id="KAJ6349046.1"/>
    </source>
</evidence>
<comment type="caution">
    <text evidence="1">The sequence shown here is derived from an EMBL/GenBank/DDBJ whole genome shotgun (WGS) entry which is preliminary data.</text>
</comment>
<keyword evidence="2" id="KW-1185">Reference proteome</keyword>